<keyword evidence="6 9" id="KW-0547">Nucleotide-binding</keyword>
<dbReference type="GO" id="GO:0003743">
    <property type="term" value="F:translation initiation factor activity"/>
    <property type="evidence" value="ECO:0007669"/>
    <property type="project" value="UniProtKB-KW"/>
</dbReference>
<dbReference type="Pfam" id="PF22042">
    <property type="entry name" value="EF-G_D2"/>
    <property type="match status" value="1"/>
</dbReference>
<feature type="compositionally biased region" description="Low complexity" evidence="12">
    <location>
        <begin position="64"/>
        <end position="80"/>
    </location>
</feature>
<dbReference type="Pfam" id="PF00009">
    <property type="entry name" value="GTP_EFTU"/>
    <property type="match status" value="1"/>
</dbReference>
<dbReference type="InterPro" id="IPR015760">
    <property type="entry name" value="TIF_IF2"/>
</dbReference>
<dbReference type="Pfam" id="PF04760">
    <property type="entry name" value="IF2_N"/>
    <property type="match status" value="2"/>
</dbReference>
<dbReference type="NCBIfam" id="TIGR00487">
    <property type="entry name" value="IF-2"/>
    <property type="match status" value="1"/>
</dbReference>
<evidence type="ECO:0000256" key="7">
    <source>
        <dbReference type="ARBA" id="ARBA00022917"/>
    </source>
</evidence>
<dbReference type="InterPro" id="IPR005225">
    <property type="entry name" value="Small_GTP-bd"/>
</dbReference>
<evidence type="ECO:0000256" key="1">
    <source>
        <dbReference type="ARBA" id="ARBA00004496"/>
    </source>
</evidence>
<dbReference type="PANTHER" id="PTHR43381:SF5">
    <property type="entry name" value="TR-TYPE G DOMAIN-CONTAINING PROTEIN"/>
    <property type="match status" value="1"/>
</dbReference>
<evidence type="ECO:0000313" key="15">
    <source>
        <dbReference type="Proteomes" id="UP001225316"/>
    </source>
</evidence>
<feature type="compositionally biased region" description="Pro residues" evidence="12">
    <location>
        <begin position="238"/>
        <end position="270"/>
    </location>
</feature>
<feature type="domain" description="Tr-type G" evidence="13">
    <location>
        <begin position="389"/>
        <end position="556"/>
    </location>
</feature>
<dbReference type="CDD" id="cd03702">
    <property type="entry name" value="IF2_mtIF2_II"/>
    <property type="match status" value="1"/>
</dbReference>
<dbReference type="SUPFAM" id="SSF50447">
    <property type="entry name" value="Translation proteins"/>
    <property type="match status" value="2"/>
</dbReference>
<dbReference type="InterPro" id="IPR023115">
    <property type="entry name" value="TIF_IF2_dom3"/>
</dbReference>
<feature type="region of interest" description="Disordered" evidence="12">
    <location>
        <begin position="218"/>
        <end position="298"/>
    </location>
</feature>
<dbReference type="CDD" id="cd03692">
    <property type="entry name" value="mtIF2_IVc"/>
    <property type="match status" value="1"/>
</dbReference>
<dbReference type="PROSITE" id="PS01176">
    <property type="entry name" value="IF2"/>
    <property type="match status" value="1"/>
</dbReference>
<feature type="region of interest" description="Disordered" evidence="12">
    <location>
        <begin position="361"/>
        <end position="387"/>
    </location>
</feature>
<feature type="compositionally biased region" description="Basic and acidic residues" evidence="12">
    <location>
        <begin position="88"/>
        <end position="113"/>
    </location>
</feature>
<dbReference type="InterPro" id="IPR044145">
    <property type="entry name" value="IF2_II"/>
</dbReference>
<dbReference type="RefSeq" id="WP_308949344.1">
    <property type="nucleotide sequence ID" value="NZ_JARXHW010000011.1"/>
</dbReference>
<dbReference type="SUPFAM" id="SSF52540">
    <property type="entry name" value="P-loop containing nucleoside triphosphate hydrolases"/>
    <property type="match status" value="1"/>
</dbReference>
<evidence type="ECO:0000256" key="2">
    <source>
        <dbReference type="ARBA" id="ARBA00007733"/>
    </source>
</evidence>
<proteinExistence type="inferred from homology"/>
<dbReference type="SUPFAM" id="SSF52156">
    <property type="entry name" value="Initiation factor IF2/eIF5b, domain 3"/>
    <property type="match status" value="1"/>
</dbReference>
<evidence type="ECO:0000256" key="5">
    <source>
        <dbReference type="ARBA" id="ARBA00022540"/>
    </source>
</evidence>
<reference evidence="14 15" key="1">
    <citation type="submission" date="2023-04" db="EMBL/GenBank/DDBJ databases">
        <title>A novel bacteria isolated from coastal sediment.</title>
        <authorList>
            <person name="Liu X.-J."/>
            <person name="Du Z.-J."/>
        </authorList>
    </citation>
    <scope>NUCLEOTIDE SEQUENCE [LARGE SCALE GENOMIC DNA]</scope>
    <source>
        <strain evidence="14 15">SDUM461003</strain>
    </source>
</reference>
<dbReference type="Pfam" id="PF11987">
    <property type="entry name" value="IF-2"/>
    <property type="match status" value="1"/>
</dbReference>
<dbReference type="InterPro" id="IPR036925">
    <property type="entry name" value="TIF_IF2_dom3_sf"/>
</dbReference>
<feature type="compositionally biased region" description="Low complexity" evidence="12">
    <location>
        <begin position="114"/>
        <end position="130"/>
    </location>
</feature>
<dbReference type="HAMAP" id="MF_00100_B">
    <property type="entry name" value="IF_2_B"/>
    <property type="match status" value="1"/>
</dbReference>
<dbReference type="EMBL" id="JARXHW010000011">
    <property type="protein sequence ID" value="MDQ8207208.1"/>
    <property type="molecule type" value="Genomic_DNA"/>
</dbReference>
<protein>
    <recommendedName>
        <fullName evidence="3 9">Translation initiation factor IF-2</fullName>
    </recommendedName>
</protein>
<feature type="compositionally biased region" description="Pro residues" evidence="12">
    <location>
        <begin position="131"/>
        <end position="172"/>
    </location>
</feature>
<dbReference type="NCBIfam" id="TIGR00231">
    <property type="entry name" value="small_GTP"/>
    <property type="match status" value="1"/>
</dbReference>
<dbReference type="Gene3D" id="3.40.50.10050">
    <property type="entry name" value="Translation initiation factor IF- 2, domain 3"/>
    <property type="match status" value="1"/>
</dbReference>
<evidence type="ECO:0000256" key="11">
    <source>
        <dbReference type="RuleBase" id="RU000645"/>
    </source>
</evidence>
<dbReference type="CDD" id="cd01887">
    <property type="entry name" value="IF2_eIF5B"/>
    <property type="match status" value="1"/>
</dbReference>
<dbReference type="InterPro" id="IPR004161">
    <property type="entry name" value="EFTu-like_2"/>
</dbReference>
<keyword evidence="15" id="KW-1185">Reference proteome</keyword>
<feature type="compositionally biased region" description="Low complexity" evidence="12">
    <location>
        <begin position="218"/>
        <end position="237"/>
    </location>
</feature>
<evidence type="ECO:0000259" key="13">
    <source>
        <dbReference type="PROSITE" id="PS51722"/>
    </source>
</evidence>
<name>A0ABU1ASR9_9BACT</name>
<dbReference type="PANTHER" id="PTHR43381">
    <property type="entry name" value="TRANSLATION INITIATION FACTOR IF-2-RELATED"/>
    <property type="match status" value="1"/>
</dbReference>
<dbReference type="PROSITE" id="PS51722">
    <property type="entry name" value="G_TR_2"/>
    <property type="match status" value="1"/>
</dbReference>
<feature type="region of interest" description="G-domain" evidence="9">
    <location>
        <begin position="392"/>
        <end position="540"/>
    </location>
</feature>
<dbReference type="Gene3D" id="2.40.30.10">
    <property type="entry name" value="Translation factors"/>
    <property type="match status" value="2"/>
</dbReference>
<comment type="subcellular location">
    <subcellularLocation>
        <location evidence="1 9 11">Cytoplasm</location>
    </subcellularLocation>
</comment>
<organism evidence="14 15">
    <name type="scientific">Thalassobacterium maritimum</name>
    <dbReference type="NCBI Taxonomy" id="3041265"/>
    <lineage>
        <taxon>Bacteria</taxon>
        <taxon>Pseudomonadati</taxon>
        <taxon>Verrucomicrobiota</taxon>
        <taxon>Opitutia</taxon>
        <taxon>Puniceicoccales</taxon>
        <taxon>Coraliomargaritaceae</taxon>
        <taxon>Thalassobacterium</taxon>
    </lineage>
</organism>
<keyword evidence="8 9" id="KW-0342">GTP-binding</keyword>
<gene>
    <name evidence="9 14" type="primary">infB</name>
    <name evidence="14" type="ORF">QEH52_06795</name>
</gene>
<evidence type="ECO:0000256" key="10">
    <source>
        <dbReference type="RuleBase" id="RU000644"/>
    </source>
</evidence>
<feature type="region of interest" description="Disordered" evidence="12">
    <location>
        <begin position="39"/>
        <end position="186"/>
    </location>
</feature>
<feature type="binding site" evidence="9">
    <location>
        <begin position="398"/>
        <end position="405"/>
    </location>
    <ligand>
        <name>GTP</name>
        <dbReference type="ChEBI" id="CHEBI:37565"/>
    </ligand>
</feature>
<keyword evidence="4 9" id="KW-0963">Cytoplasm</keyword>
<dbReference type="Proteomes" id="UP001225316">
    <property type="component" value="Unassembled WGS sequence"/>
</dbReference>
<comment type="caution">
    <text evidence="14">The sequence shown here is derived from an EMBL/GenBank/DDBJ whole genome shotgun (WGS) entry which is preliminary data.</text>
</comment>
<evidence type="ECO:0000256" key="9">
    <source>
        <dbReference type="HAMAP-Rule" id="MF_00100"/>
    </source>
</evidence>
<dbReference type="InterPro" id="IPR000795">
    <property type="entry name" value="T_Tr_GTP-bd_dom"/>
</dbReference>
<evidence type="ECO:0000256" key="8">
    <source>
        <dbReference type="ARBA" id="ARBA00023134"/>
    </source>
</evidence>
<dbReference type="InterPro" id="IPR027417">
    <property type="entry name" value="P-loop_NTPase"/>
</dbReference>
<dbReference type="InterPro" id="IPR006847">
    <property type="entry name" value="IF2_N"/>
</dbReference>
<dbReference type="InterPro" id="IPR009000">
    <property type="entry name" value="Transl_B-barrel_sf"/>
</dbReference>
<dbReference type="InterPro" id="IPR000178">
    <property type="entry name" value="TF_IF2_bacterial-like"/>
</dbReference>
<dbReference type="Pfam" id="PF03144">
    <property type="entry name" value="GTP_EFTU_D2"/>
    <property type="match status" value="1"/>
</dbReference>
<feature type="binding site" evidence="9">
    <location>
        <begin position="444"/>
        <end position="448"/>
    </location>
    <ligand>
        <name>GTP</name>
        <dbReference type="ChEBI" id="CHEBI:37565"/>
    </ligand>
</feature>
<accession>A0ABU1ASR9</accession>
<feature type="binding site" evidence="9">
    <location>
        <begin position="498"/>
        <end position="501"/>
    </location>
    <ligand>
        <name>GTP</name>
        <dbReference type="ChEBI" id="CHEBI:37565"/>
    </ligand>
</feature>
<keyword evidence="7 9" id="KW-0648">Protein biosynthesis</keyword>
<dbReference type="InterPro" id="IPR053905">
    <property type="entry name" value="EF-G-like_DII"/>
</dbReference>
<evidence type="ECO:0000256" key="6">
    <source>
        <dbReference type="ARBA" id="ARBA00022741"/>
    </source>
</evidence>
<keyword evidence="5 9" id="KW-0396">Initiation factor</keyword>
<dbReference type="Gene3D" id="1.10.10.2480">
    <property type="match status" value="1"/>
</dbReference>
<evidence type="ECO:0000256" key="12">
    <source>
        <dbReference type="SAM" id="MobiDB-lite"/>
    </source>
</evidence>
<comment type="function">
    <text evidence="9 10">One of the essential components for the initiation of protein synthesis. Protects formylmethionyl-tRNA from spontaneous hydrolysis and promotes its binding to the 30S ribosomal subunits. Also involved in the hydrolysis of GTP during the formation of the 70S ribosomal complex.</text>
</comment>
<evidence type="ECO:0000256" key="3">
    <source>
        <dbReference type="ARBA" id="ARBA00020675"/>
    </source>
</evidence>
<sequence>MSVRIHQLSKDIGMENKELIALLKSRGFEVKSASSTIDNISADALREEYATEAPEPEAPKTEEASAPAEPDAPAAPKLPEGVFVKSVADIEREHEEKAAKAEAEKAAKAEAEKAAQAAKAPKPAEPVKAVTPPPAPKPVSPAGPPKPPAGGPPKPPAGGPPRPPVGGPPKAPKPSTAAVGTKPPAAAIPPQAVVGVKPASTPPAAAIPAKAVVAPKSVETPAASKPPVAPKPAAAKPPVTPPTPPAPKPAGPPKPPAAPTPAGPPKPPAAAKPVEKEAAPAADTALPEGETAEAPESGLKKIHIKPPIVVRDFAGEIGLKPFKLISELMELGIFASMNQTIEENVAVQIATRHGCELEIHHRGEQNEQTGSAKPKVEKPDDDDPKFLKPRPPVVCILGHVDHGKTTLLDTIRKANVVSGEAGGITQHIGAYQIEHNGQKISFIDTPGHAAFSMMRERGANVTDVSILVVAADDAFKPQTDEALKFAKEANNAIIVAINKIDAKGANVDRVKQQMQEKGIAPEDWGGETIAVEVSALKGTNIDDLLDMILLQAEVLELQANPSCPASGTIIESQVEQGRGATATVIVERGTLKRGDALLCGEVYCRVKTMTDADGKVLKAAPPATPVKVTGWSDVPASGTKFNTEKNEKTAKRNAEENMQVRKLHDAARAQQKNSEGGAATIDDLFAAIENQQKKCLRVIVKSDVHGSTEALVQALKEIESTKVDLEVISKGVGHITKNDITLASAGGAMVVGFNVKLDNGVQSLAKHHDIRIVQHAIIYELIDQVEEAMADLLDAEYTEKKTGAAEVRQVFSVGKTRNVAGCMVTEGSIKRNCIARLMRGGQLIHESKIDTLKRFKDDVKEVRAGYECGINVAGYDDYQEGDHIECFAVEEQRPSL</sequence>
<comment type="similarity">
    <text evidence="2 9 10">Belongs to the TRAFAC class translation factor GTPase superfamily. Classic translation factor GTPase family. IF-2 subfamily.</text>
</comment>
<dbReference type="Gene3D" id="3.40.50.300">
    <property type="entry name" value="P-loop containing nucleotide triphosphate hydrolases"/>
    <property type="match status" value="1"/>
</dbReference>
<evidence type="ECO:0000313" key="14">
    <source>
        <dbReference type="EMBL" id="MDQ8207208.1"/>
    </source>
</evidence>
<evidence type="ECO:0000256" key="4">
    <source>
        <dbReference type="ARBA" id="ARBA00022490"/>
    </source>
</evidence>